<dbReference type="AlphaFoldDB" id="A0A833VX61"/>
<evidence type="ECO:0000259" key="3">
    <source>
        <dbReference type="PROSITE" id="PS50097"/>
    </source>
</evidence>
<gene>
    <name evidence="4" type="ORF">FCM35_KLT16679</name>
</gene>
<comment type="caution">
    <text evidence="4">The sequence shown here is derived from an EMBL/GenBank/DDBJ whole genome shotgun (WGS) entry which is preliminary data.</text>
</comment>
<feature type="compositionally biased region" description="Polar residues" evidence="2">
    <location>
        <begin position="172"/>
        <end position="181"/>
    </location>
</feature>
<feature type="region of interest" description="Disordered" evidence="2">
    <location>
        <begin position="162"/>
        <end position="189"/>
    </location>
</feature>
<evidence type="ECO:0000256" key="1">
    <source>
        <dbReference type="ARBA" id="ARBA00004906"/>
    </source>
</evidence>
<dbReference type="Gene3D" id="3.30.710.10">
    <property type="entry name" value="Potassium Channel Kv1.1, Chain A"/>
    <property type="match status" value="1"/>
</dbReference>
<evidence type="ECO:0000256" key="2">
    <source>
        <dbReference type="SAM" id="MobiDB-lite"/>
    </source>
</evidence>
<dbReference type="SMART" id="SM00225">
    <property type="entry name" value="BTB"/>
    <property type="match status" value="1"/>
</dbReference>
<accession>A0A833VX61</accession>
<dbReference type="PANTHER" id="PTHR26379">
    <property type="entry name" value="BTB/POZ AND MATH DOMAIN-CONTAINING PROTEIN 1"/>
    <property type="match status" value="1"/>
</dbReference>
<keyword evidence="5" id="KW-1185">Reference proteome</keyword>
<dbReference type="Pfam" id="PF00651">
    <property type="entry name" value="BTB"/>
    <property type="match status" value="1"/>
</dbReference>
<proteinExistence type="predicted"/>
<dbReference type="GO" id="GO:0016567">
    <property type="term" value="P:protein ubiquitination"/>
    <property type="evidence" value="ECO:0007669"/>
    <property type="project" value="InterPro"/>
</dbReference>
<reference evidence="4" key="1">
    <citation type="submission" date="2020-01" db="EMBL/GenBank/DDBJ databases">
        <title>Genome sequence of Kobresia littledalei, the first chromosome-level genome in the family Cyperaceae.</title>
        <authorList>
            <person name="Qu G."/>
        </authorList>
    </citation>
    <scope>NUCLEOTIDE SEQUENCE</scope>
    <source>
        <strain evidence="4">C.B.Clarke</strain>
        <tissue evidence="4">Leaf</tissue>
    </source>
</reference>
<dbReference type="SUPFAM" id="SSF54695">
    <property type="entry name" value="POZ domain"/>
    <property type="match status" value="1"/>
</dbReference>
<dbReference type="InterPro" id="IPR045005">
    <property type="entry name" value="BPM1-6"/>
</dbReference>
<dbReference type="CDD" id="cd00121">
    <property type="entry name" value="MATH"/>
    <property type="match status" value="1"/>
</dbReference>
<dbReference type="InterPro" id="IPR011333">
    <property type="entry name" value="SKP1/BTB/POZ_sf"/>
</dbReference>
<dbReference type="PROSITE" id="PS50097">
    <property type="entry name" value="BTB"/>
    <property type="match status" value="1"/>
</dbReference>
<evidence type="ECO:0000313" key="5">
    <source>
        <dbReference type="Proteomes" id="UP000623129"/>
    </source>
</evidence>
<dbReference type="OrthoDB" id="624345at2759"/>
<dbReference type="InterPro" id="IPR002083">
    <property type="entry name" value="MATH/TRAF_dom"/>
</dbReference>
<dbReference type="PANTHER" id="PTHR26379:SF380">
    <property type="entry name" value="BTB DOMAIN-CONTAINING PROTEIN"/>
    <property type="match status" value="1"/>
</dbReference>
<name>A0A833VX61_9POAL</name>
<feature type="domain" description="BTB" evidence="3">
    <location>
        <begin position="211"/>
        <end position="282"/>
    </location>
</feature>
<protein>
    <submittedName>
        <fullName evidence="4">BTB/POZ and MATH domain-containing protein 1</fullName>
    </submittedName>
</protein>
<dbReference type="InterPro" id="IPR000210">
    <property type="entry name" value="BTB/POZ_dom"/>
</dbReference>
<dbReference type="Proteomes" id="UP000623129">
    <property type="component" value="Unassembled WGS sequence"/>
</dbReference>
<evidence type="ECO:0000313" key="4">
    <source>
        <dbReference type="EMBL" id="KAF3339208.1"/>
    </source>
</evidence>
<comment type="pathway">
    <text evidence="1">Protein modification; protein ubiquitination.</text>
</comment>
<sequence>MGSFAEGVYTVETKEVSRLAPQGRINEELLKIKSFERMYTTKYGPFTIGDIEWEIRLYPVGEFVWYYLCLLDDAVAVKKYGYMSLVQDYSSDGEWKIDTFIKINEEMDFKATPLGEGLGVPMVPLTYFTKEDQEKYSKDDCFVHKFFLWVNFDGSRKARAKSLRLRRPHQPQVISPNSSDPSALDQPDEEDMVILPPSDLISSLLETGDFADIIFVVKKHTFAAHRCVLAARSSVFRSELLALQNNIDTSMKNLCVSIQHMDGLTFKHLLHFIYTDSLPLDFEEVTPPERYHRMLVAAHRFQIEGLKLICEKMLTKAVADTMITALDLSEYHECSLLKVVQHDHNMKQEIIASTVSGTKEVDLQCDDSSSCSTDEFVGVDLK</sequence>
<dbReference type="EMBL" id="SWLB01000004">
    <property type="protein sequence ID" value="KAF3339208.1"/>
    <property type="molecule type" value="Genomic_DNA"/>
</dbReference>
<organism evidence="4 5">
    <name type="scientific">Carex littledalei</name>
    <dbReference type="NCBI Taxonomy" id="544730"/>
    <lineage>
        <taxon>Eukaryota</taxon>
        <taxon>Viridiplantae</taxon>
        <taxon>Streptophyta</taxon>
        <taxon>Embryophyta</taxon>
        <taxon>Tracheophyta</taxon>
        <taxon>Spermatophyta</taxon>
        <taxon>Magnoliopsida</taxon>
        <taxon>Liliopsida</taxon>
        <taxon>Poales</taxon>
        <taxon>Cyperaceae</taxon>
        <taxon>Cyperoideae</taxon>
        <taxon>Cariceae</taxon>
        <taxon>Carex</taxon>
        <taxon>Carex subgen. Euthyceras</taxon>
    </lineage>
</organism>